<evidence type="ECO:0000256" key="3">
    <source>
        <dbReference type="ARBA" id="ARBA00022692"/>
    </source>
</evidence>
<dbReference type="GO" id="GO:0051301">
    <property type="term" value="P:cell division"/>
    <property type="evidence" value="ECO:0007669"/>
    <property type="project" value="InterPro"/>
</dbReference>
<evidence type="ECO:0000256" key="4">
    <source>
        <dbReference type="ARBA" id="ARBA00022989"/>
    </source>
</evidence>
<dbReference type="InterPro" id="IPR004513">
    <property type="entry name" value="FtsX"/>
</dbReference>
<keyword evidence="3 6" id="KW-0812">Transmembrane</keyword>
<evidence type="ECO:0000259" key="7">
    <source>
        <dbReference type="Pfam" id="PF02687"/>
    </source>
</evidence>
<feature type="transmembrane region" description="Helical" evidence="6">
    <location>
        <begin position="272"/>
        <end position="293"/>
    </location>
</feature>
<comment type="subcellular location">
    <subcellularLocation>
        <location evidence="1">Cell membrane</location>
        <topology evidence="1">Multi-pass membrane protein</topology>
    </subcellularLocation>
</comment>
<feature type="transmembrane region" description="Helical" evidence="6">
    <location>
        <begin position="229"/>
        <end position="252"/>
    </location>
</feature>
<keyword evidence="5 6" id="KW-0472">Membrane</keyword>
<dbReference type="PANTHER" id="PTHR47755:SF1">
    <property type="entry name" value="CELL DIVISION PROTEIN FTSX"/>
    <property type="match status" value="1"/>
</dbReference>
<dbReference type="InterPro" id="IPR003838">
    <property type="entry name" value="ABC3_permease_C"/>
</dbReference>
<evidence type="ECO:0000313" key="9">
    <source>
        <dbReference type="Proteomes" id="UP001279553"/>
    </source>
</evidence>
<keyword evidence="9" id="KW-1185">Reference proteome</keyword>
<feature type="domain" description="ABC3 transporter permease C-terminal" evidence="7">
    <location>
        <begin position="177"/>
        <end position="293"/>
    </location>
</feature>
<protein>
    <submittedName>
        <fullName evidence="8">FtsX-like permease family protein</fullName>
    </submittedName>
</protein>
<reference evidence="8 9" key="1">
    <citation type="submission" date="2023-11" db="EMBL/GenBank/DDBJ databases">
        <title>MicrobeMod: A computational toolkit for identifying prokaryotic methylation and restriction-modification with nanopore sequencing.</title>
        <authorList>
            <person name="Crits-Christoph A."/>
            <person name="Kang S.C."/>
            <person name="Lee H."/>
            <person name="Ostrov N."/>
        </authorList>
    </citation>
    <scope>NUCLEOTIDE SEQUENCE [LARGE SCALE GENOMIC DNA]</scope>
    <source>
        <strain evidence="8 9">DSMZ 700</strain>
    </source>
</reference>
<dbReference type="GO" id="GO:0032153">
    <property type="term" value="C:cell division site"/>
    <property type="evidence" value="ECO:0007669"/>
    <property type="project" value="TreeGrafter"/>
</dbReference>
<dbReference type="EMBL" id="JAWXYB010000018">
    <property type="protein sequence ID" value="MDX5932191.1"/>
    <property type="molecule type" value="Genomic_DNA"/>
</dbReference>
<evidence type="ECO:0000256" key="6">
    <source>
        <dbReference type="SAM" id="Phobius"/>
    </source>
</evidence>
<feature type="transmembrane region" description="Helical" evidence="6">
    <location>
        <begin position="173"/>
        <end position="194"/>
    </location>
</feature>
<evidence type="ECO:0000256" key="2">
    <source>
        <dbReference type="ARBA" id="ARBA00022475"/>
    </source>
</evidence>
<keyword evidence="2" id="KW-1003">Cell membrane</keyword>
<dbReference type="PANTHER" id="PTHR47755">
    <property type="entry name" value="CELL DIVISION PROTEIN FTSX"/>
    <property type="match status" value="1"/>
</dbReference>
<comment type="caution">
    <text evidence="8">The sequence shown here is derived from an EMBL/GenBank/DDBJ whole genome shotgun (WGS) entry which is preliminary data.</text>
</comment>
<evidence type="ECO:0000256" key="5">
    <source>
        <dbReference type="ARBA" id="ARBA00023136"/>
    </source>
</evidence>
<dbReference type="Pfam" id="PF02687">
    <property type="entry name" value="FtsX"/>
    <property type="match status" value="1"/>
</dbReference>
<organism evidence="8 9">
    <name type="scientific">Acidiphilium acidophilum</name>
    <name type="common">Thiobacillus acidophilus</name>
    <dbReference type="NCBI Taxonomy" id="76588"/>
    <lineage>
        <taxon>Bacteria</taxon>
        <taxon>Pseudomonadati</taxon>
        <taxon>Pseudomonadota</taxon>
        <taxon>Alphaproteobacteria</taxon>
        <taxon>Acetobacterales</taxon>
        <taxon>Acidocellaceae</taxon>
        <taxon>Acidiphilium</taxon>
    </lineage>
</organism>
<accession>A0AAW9DU79</accession>
<evidence type="ECO:0000256" key="1">
    <source>
        <dbReference type="ARBA" id="ARBA00004651"/>
    </source>
</evidence>
<sequence>MARRHATRADRIGLRAAMADRLMPFMVAAMSFLAALALAGSVAAGALATHWLSGAQGLVTVEVPNPTQPTAANAPLRQDAVMTLLQATKGLSDAHLLSKADLATLLKPWLGDTAANGSLPIALPAVIVVRADTGAPDAKILETRLDAAVPGTLVDSGARWADRLAALTTSLRASAAAVLLIVTLVAASVVAVAVRSGLSQRREAIEIIHGLGALDSDIANQFALRAMRLAATGGLLGGLVALPVLAWLALLSSSFIASAPASPHGLASALPGLLWAIPVMFTIATALIGWLAAQITVRGWLKRLA</sequence>
<gene>
    <name evidence="8" type="ORF">SIL87_15650</name>
</gene>
<name>A0AAW9DU79_ACIAO</name>
<dbReference type="GO" id="GO:0005886">
    <property type="term" value="C:plasma membrane"/>
    <property type="evidence" value="ECO:0007669"/>
    <property type="project" value="UniProtKB-SubCell"/>
</dbReference>
<evidence type="ECO:0000313" key="8">
    <source>
        <dbReference type="EMBL" id="MDX5932191.1"/>
    </source>
</evidence>
<dbReference type="AlphaFoldDB" id="A0AAW9DU79"/>
<keyword evidence="4 6" id="KW-1133">Transmembrane helix</keyword>
<proteinExistence type="predicted"/>
<dbReference type="RefSeq" id="WP_319615037.1">
    <property type="nucleotide sequence ID" value="NZ_JAWXYB010000018.1"/>
</dbReference>
<dbReference type="Proteomes" id="UP001279553">
    <property type="component" value="Unassembled WGS sequence"/>
</dbReference>